<name>A0A9E2P121_9SPIR</name>
<accession>A0A9E2P121</accession>
<dbReference type="Proteomes" id="UP000823914">
    <property type="component" value="Unassembled WGS sequence"/>
</dbReference>
<reference evidence="1" key="2">
    <citation type="submission" date="2021-04" db="EMBL/GenBank/DDBJ databases">
        <authorList>
            <person name="Gilroy R."/>
        </authorList>
    </citation>
    <scope>NUCLEOTIDE SEQUENCE</scope>
    <source>
        <strain evidence="1">Gambia15-2214</strain>
    </source>
</reference>
<comment type="caution">
    <text evidence="1">The sequence shown here is derived from an EMBL/GenBank/DDBJ whole genome shotgun (WGS) entry which is preliminary data.</text>
</comment>
<gene>
    <name evidence="1" type="ORF">IAA16_08810</name>
</gene>
<proteinExistence type="predicted"/>
<sequence length="130" mass="14908">MNYGYAGTRELNEALGSRFVVITMPDISKENILRLLEEQFPGMGKNYRKEFAELFTALQKKCSNAEISGRLLDLRGLLDALRLMERGISPLVALDMGITNKSFEEFERQLVRDVFRSRISEKLTAAEIFR</sequence>
<dbReference type="SUPFAM" id="SSF52540">
    <property type="entry name" value="P-loop containing nucleoside triphosphate hydrolases"/>
    <property type="match status" value="1"/>
</dbReference>
<reference evidence="1" key="1">
    <citation type="journal article" date="2021" name="PeerJ">
        <title>Extensive microbial diversity within the chicken gut microbiome revealed by metagenomics and culture.</title>
        <authorList>
            <person name="Gilroy R."/>
            <person name="Ravi A."/>
            <person name="Getino M."/>
            <person name="Pursley I."/>
            <person name="Horton D.L."/>
            <person name="Alikhan N.F."/>
            <person name="Baker D."/>
            <person name="Gharbi K."/>
            <person name="Hall N."/>
            <person name="Watson M."/>
            <person name="Adriaenssens E.M."/>
            <person name="Foster-Nyarko E."/>
            <person name="Jarju S."/>
            <person name="Secka A."/>
            <person name="Antonio M."/>
            <person name="Oren A."/>
            <person name="Chaudhuri R.R."/>
            <person name="La Ragione R."/>
            <person name="Hildebrand F."/>
            <person name="Pallen M.J."/>
        </authorList>
    </citation>
    <scope>NUCLEOTIDE SEQUENCE</scope>
    <source>
        <strain evidence="1">Gambia15-2214</strain>
    </source>
</reference>
<evidence type="ECO:0000313" key="2">
    <source>
        <dbReference type="Proteomes" id="UP000823914"/>
    </source>
</evidence>
<protein>
    <submittedName>
        <fullName evidence="1">Uncharacterized protein</fullName>
    </submittedName>
</protein>
<dbReference type="AlphaFoldDB" id="A0A9E2P121"/>
<dbReference type="EMBL" id="JAHLFV010000205">
    <property type="protein sequence ID" value="MBU3850653.1"/>
    <property type="molecule type" value="Genomic_DNA"/>
</dbReference>
<evidence type="ECO:0000313" key="1">
    <source>
        <dbReference type="EMBL" id="MBU3850653.1"/>
    </source>
</evidence>
<organism evidence="1 2">
    <name type="scientific">Candidatus Treponema excrementipullorum</name>
    <dbReference type="NCBI Taxonomy" id="2838768"/>
    <lineage>
        <taxon>Bacteria</taxon>
        <taxon>Pseudomonadati</taxon>
        <taxon>Spirochaetota</taxon>
        <taxon>Spirochaetia</taxon>
        <taxon>Spirochaetales</taxon>
        <taxon>Treponemataceae</taxon>
        <taxon>Treponema</taxon>
    </lineage>
</organism>
<dbReference type="InterPro" id="IPR027417">
    <property type="entry name" value="P-loop_NTPase"/>
</dbReference>